<keyword evidence="3" id="KW-1185">Reference proteome</keyword>
<dbReference type="EMBL" id="JAUGQQ010000001">
    <property type="protein sequence ID" value="MDN3723036.1"/>
    <property type="molecule type" value="Genomic_DNA"/>
</dbReference>
<comment type="caution">
    <text evidence="2">The sequence shown here is derived from an EMBL/GenBank/DDBJ whole genome shotgun (WGS) entry which is preliminary data.</text>
</comment>
<evidence type="ECO:0000313" key="2">
    <source>
        <dbReference type="EMBL" id="MDN3723036.1"/>
    </source>
</evidence>
<feature type="transmembrane region" description="Helical" evidence="1">
    <location>
        <begin position="30"/>
        <end position="50"/>
    </location>
</feature>
<protein>
    <recommendedName>
        <fullName evidence="4">Phosphatidate cytidylyltransferase</fullName>
    </recommendedName>
</protein>
<accession>A0ABT8DGI6</accession>
<evidence type="ECO:0000313" key="3">
    <source>
        <dbReference type="Proteomes" id="UP001244787"/>
    </source>
</evidence>
<dbReference type="RefSeq" id="WP_290253115.1">
    <property type="nucleotide sequence ID" value="NZ_JAUGQQ010000001.1"/>
</dbReference>
<organism evidence="2 3">
    <name type="scientific">Aequorivita aurantiaca</name>
    <dbReference type="NCBI Taxonomy" id="3053356"/>
    <lineage>
        <taxon>Bacteria</taxon>
        <taxon>Pseudomonadati</taxon>
        <taxon>Bacteroidota</taxon>
        <taxon>Flavobacteriia</taxon>
        <taxon>Flavobacteriales</taxon>
        <taxon>Flavobacteriaceae</taxon>
        <taxon>Aequorivita</taxon>
    </lineage>
</organism>
<proteinExistence type="predicted"/>
<evidence type="ECO:0008006" key="4">
    <source>
        <dbReference type="Google" id="ProtNLM"/>
    </source>
</evidence>
<sequence>MKKFLIIAFLVIVGLGIAYLTFVIAAIKIVVGAVLLGVAAIALLAVWIMWKNRD</sequence>
<gene>
    <name evidence="2" type="ORF">QRD02_01465</name>
</gene>
<evidence type="ECO:0000256" key="1">
    <source>
        <dbReference type="SAM" id="Phobius"/>
    </source>
</evidence>
<keyword evidence="1" id="KW-0472">Membrane</keyword>
<dbReference type="Proteomes" id="UP001244787">
    <property type="component" value="Unassembled WGS sequence"/>
</dbReference>
<reference evidence="2 3" key="1">
    <citation type="submission" date="2023-06" db="EMBL/GenBank/DDBJ databases">
        <authorList>
            <person name="Ye Y.-Q."/>
            <person name="Du Z.-J."/>
        </authorList>
    </citation>
    <scope>NUCLEOTIDE SEQUENCE [LARGE SCALE GENOMIC DNA]</scope>
    <source>
        <strain evidence="2 3">SDUM287046</strain>
    </source>
</reference>
<name>A0ABT8DGI6_9FLAO</name>
<keyword evidence="1" id="KW-0812">Transmembrane</keyword>
<keyword evidence="1" id="KW-1133">Transmembrane helix</keyword>